<feature type="domain" description="NIDO" evidence="6">
    <location>
        <begin position="1"/>
        <end position="149"/>
    </location>
</feature>
<dbReference type="PANTHER" id="PTHR12916:SF10">
    <property type="entry name" value="NEUROGENIC LOCUS NOTCH HOMOLOG PROTEIN 2 PRECURSOR"/>
    <property type="match status" value="1"/>
</dbReference>
<dbReference type="SMART" id="SM00539">
    <property type="entry name" value="NIDO"/>
    <property type="match status" value="1"/>
</dbReference>
<dbReference type="InterPro" id="IPR000742">
    <property type="entry name" value="EGF"/>
</dbReference>
<dbReference type="Pfam" id="PF00008">
    <property type="entry name" value="EGF"/>
    <property type="match status" value="2"/>
</dbReference>
<evidence type="ECO:0000259" key="6">
    <source>
        <dbReference type="PROSITE" id="PS51220"/>
    </source>
</evidence>
<comment type="caution">
    <text evidence="4">Lacks conserved residue(s) required for the propagation of feature annotation.</text>
</comment>
<dbReference type="PANTHER" id="PTHR12916">
    <property type="entry name" value="CYTOCHROME C OXIDASE POLYPEPTIDE VIC-2"/>
    <property type="match status" value="1"/>
</dbReference>
<keyword evidence="1 4" id="KW-0245">EGF-like domain</keyword>
<dbReference type="NCBIfam" id="NF038114">
    <property type="entry name" value="rightmost"/>
    <property type="match status" value="1"/>
</dbReference>
<dbReference type="OrthoDB" id="5912267at2759"/>
<dbReference type="GO" id="GO:0007219">
    <property type="term" value="P:Notch signaling pathway"/>
    <property type="evidence" value="ECO:0007669"/>
    <property type="project" value="TreeGrafter"/>
</dbReference>
<organism evidence="7 8">
    <name type="scientific">Edaphochlamys debaryana</name>
    <dbReference type="NCBI Taxonomy" id="47281"/>
    <lineage>
        <taxon>Eukaryota</taxon>
        <taxon>Viridiplantae</taxon>
        <taxon>Chlorophyta</taxon>
        <taxon>core chlorophytes</taxon>
        <taxon>Chlorophyceae</taxon>
        <taxon>CS clade</taxon>
        <taxon>Chlamydomonadales</taxon>
        <taxon>Chlamydomonadales incertae sedis</taxon>
        <taxon>Edaphochlamys</taxon>
    </lineage>
</organism>
<dbReference type="SUPFAM" id="SSF57196">
    <property type="entry name" value="EGF/Laminin"/>
    <property type="match status" value="2"/>
</dbReference>
<dbReference type="EMBL" id="JAEHOE010000057">
    <property type="protein sequence ID" value="KAG2490944.1"/>
    <property type="molecule type" value="Genomic_DNA"/>
</dbReference>
<dbReference type="GO" id="GO:0007160">
    <property type="term" value="P:cell-matrix adhesion"/>
    <property type="evidence" value="ECO:0007669"/>
    <property type="project" value="InterPro"/>
</dbReference>
<gene>
    <name evidence="7" type="ORF">HYH03_010621</name>
</gene>
<dbReference type="Gene3D" id="2.10.25.10">
    <property type="entry name" value="Laminin"/>
    <property type="match status" value="2"/>
</dbReference>
<dbReference type="SMART" id="SM00181">
    <property type="entry name" value="EGF"/>
    <property type="match status" value="2"/>
</dbReference>
<evidence type="ECO:0000313" key="8">
    <source>
        <dbReference type="Proteomes" id="UP000612055"/>
    </source>
</evidence>
<dbReference type="InterPro" id="IPR003886">
    <property type="entry name" value="NIDO_dom"/>
</dbReference>
<keyword evidence="2" id="KW-0677">Repeat</keyword>
<reference evidence="7" key="1">
    <citation type="journal article" date="2020" name="bioRxiv">
        <title>Comparative genomics of Chlamydomonas.</title>
        <authorList>
            <person name="Craig R.J."/>
            <person name="Hasan A.R."/>
            <person name="Ness R.W."/>
            <person name="Keightley P.D."/>
        </authorList>
    </citation>
    <scope>NUCLEOTIDE SEQUENCE</scope>
    <source>
        <strain evidence="7">CCAP 11/70</strain>
    </source>
</reference>
<protein>
    <submittedName>
        <fullName evidence="7">Uncharacterized protein</fullName>
    </submittedName>
</protein>
<evidence type="ECO:0000256" key="4">
    <source>
        <dbReference type="PROSITE-ProRule" id="PRU00076"/>
    </source>
</evidence>
<keyword evidence="8" id="KW-1185">Reference proteome</keyword>
<dbReference type="GO" id="GO:0005509">
    <property type="term" value="F:calcium ion binding"/>
    <property type="evidence" value="ECO:0007669"/>
    <property type="project" value="InterPro"/>
</dbReference>
<dbReference type="CDD" id="cd00054">
    <property type="entry name" value="EGF_CA"/>
    <property type="match status" value="2"/>
</dbReference>
<dbReference type="Pfam" id="PF06119">
    <property type="entry name" value="NIDO"/>
    <property type="match status" value="1"/>
</dbReference>
<dbReference type="InterPro" id="IPR001881">
    <property type="entry name" value="EGF-like_Ca-bd_dom"/>
</dbReference>
<sequence length="362" mass="38675">MNNIYGAQVFAACWVDIATFYYTDQSVKYYSSNDAALLSTAANIIRNAAPPALEWVFVATWPAASRFGTASGGNKFQIMMAKAVDGHSFVCFFYESLSWSYGDERAGFCDGIGNAYELPGSGSGDFRNLASGSNDGRAPGQWCFRIDRYLAPTCADSNPCKNGGRCVDSARGPTCDCSSVDFTGTYCTEKIDDCAPLPPLDGCAPPTPRCKNGGTCVDGVRSFTCVCANACFSGPTCETLNFVGFQTPVVNLPQVNVVRPGQSVSMKFGLGCDMGPNIFARGYPGYTSVPCDNVPNGAIPSYIAASTRWSSLSYAPGGMSGGQYNYLWKSPAASQDAVGKCVLLMMRFTDGTEKRVLFQSRN</sequence>
<dbReference type="InterPro" id="IPR000152">
    <property type="entry name" value="EGF-type_Asp/Asn_hydroxyl_site"/>
</dbReference>
<evidence type="ECO:0000259" key="5">
    <source>
        <dbReference type="PROSITE" id="PS50026"/>
    </source>
</evidence>
<evidence type="ECO:0000313" key="7">
    <source>
        <dbReference type="EMBL" id="KAG2490944.1"/>
    </source>
</evidence>
<dbReference type="Proteomes" id="UP000612055">
    <property type="component" value="Unassembled WGS sequence"/>
</dbReference>
<dbReference type="PROSITE" id="PS50026">
    <property type="entry name" value="EGF_3"/>
    <property type="match status" value="2"/>
</dbReference>
<feature type="domain" description="EGF-like" evidence="5">
    <location>
        <begin position="199"/>
        <end position="238"/>
    </location>
</feature>
<proteinExistence type="predicted"/>
<evidence type="ECO:0000256" key="3">
    <source>
        <dbReference type="ARBA" id="ARBA00023157"/>
    </source>
</evidence>
<name>A0A836BX94_9CHLO</name>
<keyword evidence="3" id="KW-1015">Disulfide bond</keyword>
<dbReference type="PROSITE" id="PS00010">
    <property type="entry name" value="ASX_HYDROXYL"/>
    <property type="match status" value="1"/>
</dbReference>
<evidence type="ECO:0000256" key="1">
    <source>
        <dbReference type="ARBA" id="ARBA00022536"/>
    </source>
</evidence>
<dbReference type="AlphaFoldDB" id="A0A836BX94"/>
<comment type="caution">
    <text evidence="7">The sequence shown here is derived from an EMBL/GenBank/DDBJ whole genome shotgun (WGS) entry which is preliminary data.</text>
</comment>
<accession>A0A836BX94</accession>
<dbReference type="GO" id="GO:0005112">
    <property type="term" value="F:Notch binding"/>
    <property type="evidence" value="ECO:0007669"/>
    <property type="project" value="TreeGrafter"/>
</dbReference>
<evidence type="ECO:0000256" key="2">
    <source>
        <dbReference type="ARBA" id="ARBA00022737"/>
    </source>
</evidence>
<dbReference type="SMART" id="SM00179">
    <property type="entry name" value="EGF_CA"/>
    <property type="match status" value="2"/>
</dbReference>
<dbReference type="PROSITE" id="PS51220">
    <property type="entry name" value="NIDO"/>
    <property type="match status" value="1"/>
</dbReference>
<feature type="domain" description="EGF-like" evidence="5">
    <location>
        <begin position="150"/>
        <end position="188"/>
    </location>
</feature>